<accession>A0AAJ7LFE8</accession>
<feature type="compositionally biased region" description="Low complexity" evidence="1">
    <location>
        <begin position="38"/>
        <end position="53"/>
    </location>
</feature>
<dbReference type="KEGG" id="lcf:108876797"/>
<gene>
    <name evidence="4" type="primary">LOC108876797</name>
</gene>
<feature type="chain" id="PRO_5042470669" evidence="2">
    <location>
        <begin position="28"/>
        <end position="229"/>
    </location>
</feature>
<name>A0AAJ7LFE8_LATCA</name>
<organism evidence="3 4">
    <name type="scientific">Lates calcarifer</name>
    <name type="common">Barramundi</name>
    <name type="synonym">Holocentrus calcarifer</name>
    <dbReference type="NCBI Taxonomy" id="8187"/>
    <lineage>
        <taxon>Eukaryota</taxon>
        <taxon>Metazoa</taxon>
        <taxon>Chordata</taxon>
        <taxon>Craniata</taxon>
        <taxon>Vertebrata</taxon>
        <taxon>Euteleostomi</taxon>
        <taxon>Actinopterygii</taxon>
        <taxon>Neopterygii</taxon>
        <taxon>Teleostei</taxon>
        <taxon>Neoteleostei</taxon>
        <taxon>Acanthomorphata</taxon>
        <taxon>Carangaria</taxon>
        <taxon>Carangaria incertae sedis</taxon>
        <taxon>Centropomidae</taxon>
        <taxon>Lates</taxon>
    </lineage>
</organism>
<evidence type="ECO:0000256" key="2">
    <source>
        <dbReference type="SAM" id="SignalP"/>
    </source>
</evidence>
<protein>
    <submittedName>
        <fullName evidence="4">Uncharacterized protein LOC108876797</fullName>
    </submittedName>
</protein>
<dbReference type="Proteomes" id="UP000694890">
    <property type="component" value="Unplaced"/>
</dbReference>
<sequence length="229" mass="24029">MVLGLSLRVSWICLLLSSGACFPATKGDYRYPYTATRSSGGSPGSSSFQPGGSHRPLEQPTGSWFPSSVGAPSYEPNRFVASGSASAPAVPSLPARIGGSVPGADYGDGPAPYGNPSSAGFPSWGAQPAGGVGVAFSDPRKWMPKRQFPDFSAWESNVGVPMRAGDSETSPLPPSSYIIQSVNGYDRAREFLSHSKYSPEYPEPPPFSFDPVKAPSKLPRTVPKGGNKV</sequence>
<reference evidence="4" key="1">
    <citation type="submission" date="2025-08" db="UniProtKB">
        <authorList>
            <consortium name="RefSeq"/>
        </authorList>
    </citation>
    <scope>IDENTIFICATION</scope>
    <source>
        <tissue evidence="4">Brain</tissue>
    </source>
</reference>
<dbReference type="RefSeq" id="XP_018522052.1">
    <property type="nucleotide sequence ID" value="XM_018666536.2"/>
</dbReference>
<dbReference type="GeneID" id="108876797"/>
<keyword evidence="2" id="KW-0732">Signal</keyword>
<evidence type="ECO:0000256" key="1">
    <source>
        <dbReference type="SAM" id="MobiDB-lite"/>
    </source>
</evidence>
<dbReference type="AlphaFoldDB" id="A0AAJ7LFE8"/>
<feature type="signal peptide" evidence="2">
    <location>
        <begin position="1"/>
        <end position="27"/>
    </location>
</feature>
<feature type="region of interest" description="Disordered" evidence="1">
    <location>
        <begin position="36"/>
        <end position="68"/>
    </location>
</feature>
<proteinExistence type="predicted"/>
<feature type="region of interest" description="Disordered" evidence="1">
    <location>
        <begin position="196"/>
        <end position="229"/>
    </location>
</feature>
<evidence type="ECO:0000313" key="4">
    <source>
        <dbReference type="RefSeq" id="XP_018522052.1"/>
    </source>
</evidence>
<evidence type="ECO:0000313" key="3">
    <source>
        <dbReference type="Proteomes" id="UP000694890"/>
    </source>
</evidence>